<protein>
    <submittedName>
        <fullName evidence="4">Glycosyltransferase family 4 protein</fullName>
    </submittedName>
</protein>
<evidence type="ECO:0000256" key="2">
    <source>
        <dbReference type="ARBA" id="ARBA00022679"/>
    </source>
</evidence>
<dbReference type="Proteomes" id="UP001139054">
    <property type="component" value="Unassembled WGS sequence"/>
</dbReference>
<keyword evidence="1" id="KW-0328">Glycosyltransferase</keyword>
<evidence type="ECO:0000256" key="1">
    <source>
        <dbReference type="ARBA" id="ARBA00022676"/>
    </source>
</evidence>
<dbReference type="SUPFAM" id="SSF53756">
    <property type="entry name" value="UDP-Glycosyltransferase/glycogen phosphorylase"/>
    <property type="match status" value="1"/>
</dbReference>
<reference evidence="4" key="1">
    <citation type="submission" date="2022-01" db="EMBL/GenBank/DDBJ databases">
        <title>Genome sequnece data of strain Bradyrhizobium sp. nov.</title>
        <authorList>
            <person name="Zhang J."/>
        </authorList>
    </citation>
    <scope>NUCLEOTIDE SEQUENCE</scope>
    <source>
        <strain evidence="4">WYCCWR 13023</strain>
    </source>
</reference>
<keyword evidence="2" id="KW-0808">Transferase</keyword>
<organism evidence="4 5">
    <name type="scientific">Bradyrhizobium zhengyangense</name>
    <dbReference type="NCBI Taxonomy" id="2911009"/>
    <lineage>
        <taxon>Bacteria</taxon>
        <taxon>Pseudomonadati</taxon>
        <taxon>Pseudomonadota</taxon>
        <taxon>Alphaproteobacteria</taxon>
        <taxon>Hyphomicrobiales</taxon>
        <taxon>Nitrobacteraceae</taxon>
        <taxon>Bradyrhizobium</taxon>
    </lineage>
</organism>
<proteinExistence type="predicted"/>
<accession>A0A9X1UC16</accession>
<evidence type="ECO:0000313" key="4">
    <source>
        <dbReference type="EMBL" id="MCG2632730.1"/>
    </source>
</evidence>
<dbReference type="CDD" id="cd03801">
    <property type="entry name" value="GT4_PimA-like"/>
    <property type="match status" value="1"/>
</dbReference>
<dbReference type="InterPro" id="IPR001296">
    <property type="entry name" value="Glyco_trans_1"/>
</dbReference>
<dbReference type="RefSeq" id="WP_237892052.1">
    <property type="nucleotide sequence ID" value="NZ_JAKLTY010000047.1"/>
</dbReference>
<dbReference type="Pfam" id="PF00534">
    <property type="entry name" value="Glycos_transf_1"/>
    <property type="match status" value="1"/>
</dbReference>
<dbReference type="NCBIfam" id="NF041876">
    <property type="entry name" value="EPS_EpsE"/>
    <property type="match status" value="1"/>
</dbReference>
<comment type="caution">
    <text evidence="4">The sequence shown here is derived from an EMBL/GenBank/DDBJ whole genome shotgun (WGS) entry which is preliminary data.</text>
</comment>
<dbReference type="PANTHER" id="PTHR12526">
    <property type="entry name" value="GLYCOSYLTRANSFERASE"/>
    <property type="match status" value="1"/>
</dbReference>
<gene>
    <name evidence="4" type="ORF">L6654_39705</name>
</gene>
<evidence type="ECO:0000313" key="5">
    <source>
        <dbReference type="Proteomes" id="UP001139054"/>
    </source>
</evidence>
<sequence>MRIGYLVPEFPAQTHNFFWEERKALQARGIETLIISTRRPKSTLISHTWAESAQNQTTYLAEISIGEAFGLIVDLVKIGPAGWLSLFGAALSGCPPRQIPYNLALILPALKLVNLMRDANLSHVHSHSCAGAALIAALANRLAAVRYSLTLHGDLEDYGTQQEVKFRYADFAIAITKRLRRQIREVLKKDAPMRIGLAPMGVETEVFKREGPYVPWSGKGPLRLFSCGRLNFVKGHQDLISAVGLLRATGIEVVLEIAGEDDSGGAGFRKVLETQVSNLCLEEAVRFLGAVPVSRVLAGLASSHLFVLASHHEPLGVALMEAMSCGTPVISTNRGGVPELIDHLSNGYLVSPRDPELLAEAIKLVALDHAMAMRFSDAGRRTIVAQFRSDASAIELERMLLKRDEVSKEN</sequence>
<dbReference type="Gene3D" id="3.40.50.2000">
    <property type="entry name" value="Glycogen Phosphorylase B"/>
    <property type="match status" value="2"/>
</dbReference>
<dbReference type="PANTHER" id="PTHR12526:SF510">
    <property type="entry name" value="D-INOSITOL 3-PHOSPHATE GLYCOSYLTRANSFERASE"/>
    <property type="match status" value="1"/>
</dbReference>
<dbReference type="EMBL" id="JAKLTY010000047">
    <property type="protein sequence ID" value="MCG2632730.1"/>
    <property type="molecule type" value="Genomic_DNA"/>
</dbReference>
<evidence type="ECO:0000259" key="3">
    <source>
        <dbReference type="Pfam" id="PF00534"/>
    </source>
</evidence>
<feature type="domain" description="Glycosyl transferase family 1" evidence="3">
    <location>
        <begin position="220"/>
        <end position="381"/>
    </location>
</feature>
<dbReference type="AlphaFoldDB" id="A0A9X1UC16"/>
<name>A0A9X1UC16_9BRAD</name>
<dbReference type="GO" id="GO:0016757">
    <property type="term" value="F:glycosyltransferase activity"/>
    <property type="evidence" value="ECO:0007669"/>
    <property type="project" value="UniProtKB-KW"/>
</dbReference>